<evidence type="ECO:0000313" key="1">
    <source>
        <dbReference type="EMBL" id="OGD89632.1"/>
    </source>
</evidence>
<sequence>MPEREQYNNPDNDQGVGRTSFRLIDRFRSAGLRAALPLSAILLTVTAACAKGESDKPNEVMGSEKFTDDLPMTLREVCKLYVSSANLGPDEGEVERRLGNTMIGSFLDSNSQDPDARALYLSGLGFMLSIETGEDFDLVESSFTLAIDRGLPEVQEELATSVIESLSRLEEGADIEKEAADIVDKTFAIVDDLDANVCPE</sequence>
<gene>
    <name evidence="1" type="ORF">A3D07_00935</name>
</gene>
<protein>
    <submittedName>
        <fullName evidence="1">Uncharacterized protein</fullName>
    </submittedName>
</protein>
<organism evidence="1 2">
    <name type="scientific">Candidatus Curtissbacteria bacterium RIFCSPHIGHO2_02_FULL_42_15</name>
    <dbReference type="NCBI Taxonomy" id="1797716"/>
    <lineage>
        <taxon>Bacteria</taxon>
        <taxon>Candidatus Curtissiibacteriota</taxon>
    </lineage>
</organism>
<dbReference type="AlphaFoldDB" id="A0A1F5GCM2"/>
<dbReference type="EMBL" id="MFBF01000069">
    <property type="protein sequence ID" value="OGD89632.1"/>
    <property type="molecule type" value="Genomic_DNA"/>
</dbReference>
<evidence type="ECO:0000313" key="2">
    <source>
        <dbReference type="Proteomes" id="UP000177124"/>
    </source>
</evidence>
<proteinExistence type="predicted"/>
<dbReference type="Proteomes" id="UP000177124">
    <property type="component" value="Unassembled WGS sequence"/>
</dbReference>
<accession>A0A1F5GCM2</accession>
<dbReference type="STRING" id="1797716.A3D07_00935"/>
<name>A0A1F5GCM2_9BACT</name>
<comment type="caution">
    <text evidence="1">The sequence shown here is derived from an EMBL/GenBank/DDBJ whole genome shotgun (WGS) entry which is preliminary data.</text>
</comment>
<reference evidence="1 2" key="1">
    <citation type="journal article" date="2016" name="Nat. Commun.">
        <title>Thousands of microbial genomes shed light on interconnected biogeochemical processes in an aquifer system.</title>
        <authorList>
            <person name="Anantharaman K."/>
            <person name="Brown C.T."/>
            <person name="Hug L.A."/>
            <person name="Sharon I."/>
            <person name="Castelle C.J."/>
            <person name="Probst A.J."/>
            <person name="Thomas B.C."/>
            <person name="Singh A."/>
            <person name="Wilkins M.J."/>
            <person name="Karaoz U."/>
            <person name="Brodie E.L."/>
            <person name="Williams K.H."/>
            <person name="Hubbard S.S."/>
            <person name="Banfield J.F."/>
        </authorList>
    </citation>
    <scope>NUCLEOTIDE SEQUENCE [LARGE SCALE GENOMIC DNA]</scope>
</reference>